<evidence type="ECO:0000259" key="2">
    <source>
        <dbReference type="Pfam" id="PF01266"/>
    </source>
</evidence>
<reference evidence="3 4" key="1">
    <citation type="submission" date="2016-10" db="EMBL/GenBank/DDBJ databases">
        <authorList>
            <person name="de Groot N.N."/>
        </authorList>
    </citation>
    <scope>NUCLEOTIDE SEQUENCE [LARGE SCALE GENOMIC DNA]</scope>
    <source>
        <strain evidence="3 4">CGMCC 1.6291</strain>
    </source>
</reference>
<gene>
    <name evidence="3" type="ORF">SAMN04488052_101365</name>
</gene>
<accession>A0A1H8Q657</accession>
<sequence>MPRHLDVLVVGQGIAGSLLAYHLIARGLAVCVVDQGEPHGTASRAAAGILSPYTGRRYKAPEDLDTLLAECHRTYRGIETALGTRVFHPQPIWRAVQRPAELADIERRRDERPGDALIGPVQYRDLPRGIHAPMGATRIDGGGQVDMEALLSGLRDWFTERDALIQAQLDPAHVTQPPDGTLAWQTLRAGAVIFCDGAGAFANPWWQSLPWRISRGETVDVEPEQPDTWPTAIVTGPRSMVPIANGRYRIGSTYDHAPSAGMPTAEARQALLGALPALTDGHTAARVVDARTGIRPGSRTGNPFAGFHPVTPGIGILNGLGSRGTLYAPWLARRLTERLVDGVPLPGHVDVAHHPGLRTR</sequence>
<organism evidence="3 4">
    <name type="scientific">Aquisalimonas asiatica</name>
    <dbReference type="NCBI Taxonomy" id="406100"/>
    <lineage>
        <taxon>Bacteria</taxon>
        <taxon>Pseudomonadati</taxon>
        <taxon>Pseudomonadota</taxon>
        <taxon>Gammaproteobacteria</taxon>
        <taxon>Chromatiales</taxon>
        <taxon>Ectothiorhodospiraceae</taxon>
        <taxon>Aquisalimonas</taxon>
    </lineage>
</organism>
<dbReference type="PANTHER" id="PTHR13847">
    <property type="entry name" value="SARCOSINE DEHYDROGENASE-RELATED"/>
    <property type="match status" value="1"/>
</dbReference>
<evidence type="ECO:0000313" key="4">
    <source>
        <dbReference type="Proteomes" id="UP000199657"/>
    </source>
</evidence>
<dbReference type="Gene3D" id="3.30.9.10">
    <property type="entry name" value="D-Amino Acid Oxidase, subunit A, domain 2"/>
    <property type="match status" value="1"/>
</dbReference>
<dbReference type="SUPFAM" id="SSF51971">
    <property type="entry name" value="Nucleotide-binding domain"/>
    <property type="match status" value="1"/>
</dbReference>
<dbReference type="InterPro" id="IPR036188">
    <property type="entry name" value="FAD/NAD-bd_sf"/>
</dbReference>
<dbReference type="GO" id="GO:0016491">
    <property type="term" value="F:oxidoreductase activity"/>
    <property type="evidence" value="ECO:0007669"/>
    <property type="project" value="UniProtKB-KW"/>
</dbReference>
<dbReference type="RefSeq" id="WP_091639422.1">
    <property type="nucleotide sequence ID" value="NZ_FOEG01000001.1"/>
</dbReference>
<evidence type="ECO:0000256" key="1">
    <source>
        <dbReference type="ARBA" id="ARBA00023002"/>
    </source>
</evidence>
<feature type="domain" description="FAD dependent oxidoreductase" evidence="2">
    <location>
        <begin position="6"/>
        <end position="338"/>
    </location>
</feature>
<dbReference type="Gene3D" id="3.50.50.60">
    <property type="entry name" value="FAD/NAD(P)-binding domain"/>
    <property type="match status" value="1"/>
</dbReference>
<proteinExistence type="predicted"/>
<dbReference type="STRING" id="406100.SAMN04488052_101365"/>
<name>A0A1H8Q657_9GAMM</name>
<keyword evidence="1" id="KW-0560">Oxidoreductase</keyword>
<dbReference type="Pfam" id="PF01266">
    <property type="entry name" value="DAO"/>
    <property type="match status" value="1"/>
</dbReference>
<dbReference type="EMBL" id="FOEG01000001">
    <property type="protein sequence ID" value="SEO49451.1"/>
    <property type="molecule type" value="Genomic_DNA"/>
</dbReference>
<dbReference type="InterPro" id="IPR006076">
    <property type="entry name" value="FAD-dep_OxRdtase"/>
</dbReference>
<dbReference type="Proteomes" id="UP000199657">
    <property type="component" value="Unassembled WGS sequence"/>
</dbReference>
<protein>
    <submittedName>
        <fullName evidence="3">Glycine/D-amino acid oxidase</fullName>
    </submittedName>
</protein>
<dbReference type="AlphaFoldDB" id="A0A1H8Q657"/>
<dbReference type="SUPFAM" id="SSF54373">
    <property type="entry name" value="FAD-linked reductases, C-terminal domain"/>
    <property type="match status" value="1"/>
</dbReference>
<evidence type="ECO:0000313" key="3">
    <source>
        <dbReference type="EMBL" id="SEO49451.1"/>
    </source>
</evidence>
<dbReference type="PANTHER" id="PTHR13847:SF289">
    <property type="entry name" value="GLYCINE OXIDASE"/>
    <property type="match status" value="1"/>
</dbReference>
<keyword evidence="4" id="KW-1185">Reference proteome</keyword>
<dbReference type="OrthoDB" id="214253at2"/>
<dbReference type="GO" id="GO:0005737">
    <property type="term" value="C:cytoplasm"/>
    <property type="evidence" value="ECO:0007669"/>
    <property type="project" value="TreeGrafter"/>
</dbReference>